<evidence type="ECO:0000256" key="4">
    <source>
        <dbReference type="ARBA" id="ARBA00022448"/>
    </source>
</evidence>
<dbReference type="Pfam" id="PF06455">
    <property type="entry name" value="NADH5_C"/>
    <property type="match status" value="1"/>
</dbReference>
<dbReference type="PRINTS" id="PR01434">
    <property type="entry name" value="NADHDHGNASE5"/>
</dbReference>
<dbReference type="InterPro" id="IPR001750">
    <property type="entry name" value="ND/Mrp_TM"/>
</dbReference>
<keyword evidence="6 16" id="KW-0812">Transmembrane</keyword>
<dbReference type="Pfam" id="PF00662">
    <property type="entry name" value="Proton_antipo_N"/>
    <property type="match status" value="1"/>
</dbReference>
<keyword evidence="11 16" id="KW-0520">NAD</keyword>
<feature type="transmembrane region" description="Helical" evidence="16">
    <location>
        <begin position="243"/>
        <end position="261"/>
    </location>
</feature>
<dbReference type="Pfam" id="PF00361">
    <property type="entry name" value="Proton_antipo_M"/>
    <property type="match status" value="1"/>
</dbReference>
<feature type="transmembrane region" description="Helical" evidence="16">
    <location>
        <begin position="292"/>
        <end position="316"/>
    </location>
</feature>
<keyword evidence="9" id="KW-0249">Electron transport</keyword>
<feature type="transmembrane region" description="Helical" evidence="16">
    <location>
        <begin position="176"/>
        <end position="200"/>
    </location>
</feature>
<feature type="transmembrane region" description="Helical" evidence="16">
    <location>
        <begin position="268"/>
        <end position="286"/>
    </location>
</feature>
<protein>
    <recommendedName>
        <fullName evidence="3 16">NADH-ubiquinone oxidoreductase chain 5</fullName>
        <ecNumber evidence="2 16">7.1.1.2</ecNumber>
    </recommendedName>
</protein>
<evidence type="ECO:0000256" key="11">
    <source>
        <dbReference type="ARBA" id="ARBA00023027"/>
    </source>
</evidence>
<dbReference type="EMBL" id="MK105766">
    <property type="protein sequence ID" value="QDH12170.1"/>
    <property type="molecule type" value="Genomic_DNA"/>
</dbReference>
<dbReference type="GO" id="GO:0008137">
    <property type="term" value="F:NADH dehydrogenase (ubiquinone) activity"/>
    <property type="evidence" value="ECO:0007669"/>
    <property type="project" value="UniProtKB-EC"/>
</dbReference>
<comment type="subcellular location">
    <subcellularLocation>
        <location evidence="1">Mitochondrion inner membrane</location>
        <topology evidence="1">Multi-pass membrane protein</topology>
    </subcellularLocation>
</comment>
<dbReference type="PANTHER" id="PTHR42829">
    <property type="entry name" value="NADH-UBIQUINONE OXIDOREDUCTASE CHAIN 5"/>
    <property type="match status" value="1"/>
</dbReference>
<feature type="domain" description="NADH-Ubiquinone oxidoreductase (complex I) chain 5 N-terminal" evidence="18">
    <location>
        <begin position="45"/>
        <end position="88"/>
    </location>
</feature>
<feature type="domain" description="NADH:quinone oxidoreductase/Mrp antiporter transmembrane" evidence="17">
    <location>
        <begin position="108"/>
        <end position="386"/>
    </location>
</feature>
<feature type="transmembrane region" description="Helical" evidence="16">
    <location>
        <begin position="328"/>
        <end position="353"/>
    </location>
</feature>
<feature type="transmembrane region" description="Helical" evidence="16">
    <location>
        <begin position="547"/>
        <end position="565"/>
    </location>
</feature>
<evidence type="ECO:0000256" key="13">
    <source>
        <dbReference type="ARBA" id="ARBA00023128"/>
    </source>
</evidence>
<comment type="similarity">
    <text evidence="16">Belongs to the complex I subunit 5 family.</text>
</comment>
<keyword evidence="13 16" id="KW-0496">Mitochondrion</keyword>
<evidence type="ECO:0000259" key="19">
    <source>
        <dbReference type="Pfam" id="PF06455"/>
    </source>
</evidence>
<evidence type="ECO:0000256" key="3">
    <source>
        <dbReference type="ARBA" id="ARBA00021096"/>
    </source>
</evidence>
<dbReference type="GO" id="GO:0015990">
    <property type="term" value="P:electron transport coupled proton transport"/>
    <property type="evidence" value="ECO:0007669"/>
    <property type="project" value="TreeGrafter"/>
</dbReference>
<evidence type="ECO:0000256" key="14">
    <source>
        <dbReference type="ARBA" id="ARBA00023136"/>
    </source>
</evidence>
<geneLocation type="mitochondrion" evidence="20"/>
<feature type="transmembrane region" description="Helical" evidence="16">
    <location>
        <begin position="150"/>
        <end position="170"/>
    </location>
</feature>
<dbReference type="GO" id="GO:0003954">
    <property type="term" value="F:NADH dehydrogenase activity"/>
    <property type="evidence" value="ECO:0007669"/>
    <property type="project" value="TreeGrafter"/>
</dbReference>
<evidence type="ECO:0000256" key="8">
    <source>
        <dbReference type="ARBA" id="ARBA00022967"/>
    </source>
</evidence>
<evidence type="ECO:0000256" key="10">
    <source>
        <dbReference type="ARBA" id="ARBA00022989"/>
    </source>
</evidence>
<keyword evidence="4 16" id="KW-0813">Transport</keyword>
<evidence type="ECO:0000256" key="5">
    <source>
        <dbReference type="ARBA" id="ARBA00022660"/>
    </source>
</evidence>
<feature type="transmembrane region" description="Helical" evidence="16">
    <location>
        <begin position="109"/>
        <end position="129"/>
    </location>
</feature>
<evidence type="ECO:0000256" key="15">
    <source>
        <dbReference type="ARBA" id="ARBA00049551"/>
    </source>
</evidence>
<sequence length="566" mass="63439">MNKTLQLMPTMLFLFATYLLIMFPNILCTKKTILLKWLYFPSPENTMSIPILFDPYSFMMIATVTFIAANIYMFSATYMSQDPFMHRFSMILLMFIFSMYLFTLTPHTIFFLLGWDGLGIVSFLLIIYYQSPTALAGGMFTALSNRVGDSFILLLIAMSLNFNMWSFSAMNSTSEFYTMFILIVLAAITKSAQIPFSSWLPAAMAAPTPVSALVHSSTLVTAGVFLLIRLYPTYSQHPQTMTSLLLLGSATMLMSSVAASTETDLKKIIALSTLSQLGLMVSTLAMNLPSLAFFHLITHAFFKALLFIAAGTIIYNKMHTQDIRKLSSMYLSLPTTASCFTIATLALCGTPFLSGFYSKDTILEMLFFNPTNACSIIMCVVATFFTTFYSLRLMYYLMFLPTTTLPLHNSTSTNKNFSYSMIPMTLAATLAGSTLNWLFFFPSNHPTVLPYEKYLPLALIAAATMAVIYLTSTSTTPPLTPTRTKLLASSMWYLTPLTTQNMMLYPMKFASYMSSMIEHGWLELTVSKSTITPFYMMMQPMMAPQKSSVNTQLFLLLILLTSMLIL</sequence>
<keyword evidence="7" id="KW-0999">Mitochondrion inner membrane</keyword>
<evidence type="ECO:0000256" key="2">
    <source>
        <dbReference type="ARBA" id="ARBA00012944"/>
    </source>
</evidence>
<dbReference type="PANTHER" id="PTHR42829:SF2">
    <property type="entry name" value="NADH-UBIQUINONE OXIDOREDUCTASE CHAIN 5"/>
    <property type="match status" value="1"/>
</dbReference>
<keyword evidence="10 16" id="KW-1133">Transmembrane helix</keyword>
<evidence type="ECO:0000256" key="7">
    <source>
        <dbReference type="ARBA" id="ARBA00022792"/>
    </source>
</evidence>
<evidence type="ECO:0000256" key="16">
    <source>
        <dbReference type="RuleBase" id="RU003404"/>
    </source>
</evidence>
<evidence type="ECO:0000259" key="17">
    <source>
        <dbReference type="Pfam" id="PF00361"/>
    </source>
</evidence>
<keyword evidence="5" id="KW-0679">Respiratory chain</keyword>
<name>A0A513X8Q5_9ANNE</name>
<dbReference type="AlphaFoldDB" id="A0A513X8Q5"/>
<feature type="transmembrane region" description="Helical" evidence="16">
    <location>
        <begin position="421"/>
        <end position="442"/>
    </location>
</feature>
<feature type="transmembrane region" description="Helical" evidence="16">
    <location>
        <begin position="52"/>
        <end position="72"/>
    </location>
</feature>
<organism evidence="20">
    <name type="scientific">Timarete posteria</name>
    <dbReference type="NCBI Taxonomy" id="2291963"/>
    <lineage>
        <taxon>Eukaryota</taxon>
        <taxon>Metazoa</taxon>
        <taxon>Spiralia</taxon>
        <taxon>Lophotrochozoa</taxon>
        <taxon>Annelida</taxon>
        <taxon>Polychaeta</taxon>
        <taxon>Sedentaria</taxon>
        <taxon>Canalipalpata</taxon>
        <taxon>Terebellida</taxon>
        <taxon>Cirratuliformia</taxon>
        <taxon>Cirratulidae</taxon>
        <taxon>Timarete</taxon>
    </lineage>
</organism>
<evidence type="ECO:0000259" key="18">
    <source>
        <dbReference type="Pfam" id="PF00662"/>
    </source>
</evidence>
<dbReference type="InterPro" id="IPR001516">
    <property type="entry name" value="Proton_antipo_N"/>
</dbReference>
<keyword evidence="8" id="KW-1278">Translocase</keyword>
<keyword evidence="12 16" id="KW-0830">Ubiquinone</keyword>
<feature type="transmembrane region" description="Helical" evidence="16">
    <location>
        <begin position="84"/>
        <end position="103"/>
    </location>
</feature>
<gene>
    <name evidence="20" type="primary">nad5</name>
</gene>
<dbReference type="GO" id="GO:0005743">
    <property type="term" value="C:mitochondrial inner membrane"/>
    <property type="evidence" value="ECO:0007669"/>
    <property type="project" value="UniProtKB-SubCell"/>
</dbReference>
<evidence type="ECO:0000256" key="6">
    <source>
        <dbReference type="ARBA" id="ARBA00022692"/>
    </source>
</evidence>
<keyword evidence="14 16" id="KW-0472">Membrane</keyword>
<dbReference type="EC" id="7.1.1.2" evidence="2 16"/>
<proteinExistence type="inferred from homology"/>
<evidence type="ECO:0000256" key="1">
    <source>
        <dbReference type="ARBA" id="ARBA00004448"/>
    </source>
</evidence>
<comment type="function">
    <text evidence="16">Core subunit of the mitochondrial membrane respiratory chain NADH dehydrogenase (Complex I) which catalyzes electron transfer from NADH through the respiratory chain, using ubiquinone as an electron acceptor. Essential for the catalytic activity and assembly of complex I.</text>
</comment>
<dbReference type="GO" id="GO:0042773">
    <property type="term" value="P:ATP synthesis coupled electron transport"/>
    <property type="evidence" value="ECO:0007669"/>
    <property type="project" value="InterPro"/>
</dbReference>
<dbReference type="InterPro" id="IPR003945">
    <property type="entry name" value="NU5C-like"/>
</dbReference>
<feature type="domain" description="NADH dehydrogenase subunit 5 C-terminal" evidence="19">
    <location>
        <begin position="389"/>
        <end position="565"/>
    </location>
</feature>
<reference evidence="20" key="1">
    <citation type="journal article" date="2019" name="Mitochondrial DNA Part B Resour">
        <title>The complete mitochondrial genome of Korean endemic species, Timarete posteria (Polychaeta, Cirratulidae).</title>
        <authorList>
            <person name="Kim H."/>
            <person name="Min G.-S."/>
            <person name="Choi H.K."/>
        </authorList>
    </citation>
    <scope>NUCLEOTIDE SEQUENCE</scope>
</reference>
<comment type="catalytic activity">
    <reaction evidence="15 16">
        <text>a ubiquinone + NADH + 5 H(+)(in) = a ubiquinol + NAD(+) + 4 H(+)(out)</text>
        <dbReference type="Rhea" id="RHEA:29091"/>
        <dbReference type="Rhea" id="RHEA-COMP:9565"/>
        <dbReference type="Rhea" id="RHEA-COMP:9566"/>
        <dbReference type="ChEBI" id="CHEBI:15378"/>
        <dbReference type="ChEBI" id="CHEBI:16389"/>
        <dbReference type="ChEBI" id="CHEBI:17976"/>
        <dbReference type="ChEBI" id="CHEBI:57540"/>
        <dbReference type="ChEBI" id="CHEBI:57945"/>
        <dbReference type="EC" id="7.1.1.2"/>
    </reaction>
</comment>
<evidence type="ECO:0000256" key="12">
    <source>
        <dbReference type="ARBA" id="ARBA00023075"/>
    </source>
</evidence>
<dbReference type="InterPro" id="IPR010934">
    <property type="entry name" value="NADH_DH_su5_C"/>
</dbReference>
<accession>A0A513X8Q5</accession>
<evidence type="ECO:0000256" key="9">
    <source>
        <dbReference type="ARBA" id="ARBA00022982"/>
    </source>
</evidence>
<feature type="transmembrane region" description="Helical" evidence="16">
    <location>
        <begin position="212"/>
        <end position="231"/>
    </location>
</feature>
<evidence type="ECO:0000313" key="20">
    <source>
        <dbReference type="EMBL" id="QDH12170.1"/>
    </source>
</evidence>
<feature type="transmembrane region" description="Helical" evidence="16">
    <location>
        <begin position="454"/>
        <end position="471"/>
    </location>
</feature>